<dbReference type="CDD" id="cd19941">
    <property type="entry name" value="TIL"/>
    <property type="match status" value="1"/>
</dbReference>
<feature type="transmembrane region" description="Helical" evidence="2">
    <location>
        <begin position="47"/>
        <end position="68"/>
    </location>
</feature>
<keyword evidence="2" id="KW-1133">Transmembrane helix</keyword>
<dbReference type="SUPFAM" id="SSF57567">
    <property type="entry name" value="Serine protease inhibitors"/>
    <property type="match status" value="1"/>
</dbReference>
<dbReference type="EMBL" id="KE125005">
    <property type="protein sequence ID" value="EPB73137.1"/>
    <property type="molecule type" value="Genomic_DNA"/>
</dbReference>
<feature type="domain" description="TIL" evidence="3">
    <location>
        <begin position="94"/>
        <end position="146"/>
    </location>
</feature>
<protein>
    <submittedName>
        <fullName evidence="4">Trypsin Inhibitor like cysteine rich domain protein</fullName>
    </submittedName>
</protein>
<reference evidence="4 5" key="1">
    <citation type="submission" date="2013-05" db="EMBL/GenBank/DDBJ databases">
        <title>Draft genome of the parasitic nematode Anyclostoma ceylanicum.</title>
        <authorList>
            <person name="Mitreva M."/>
        </authorList>
    </citation>
    <scope>NUCLEOTIDE SEQUENCE [LARGE SCALE GENOMIC DNA]</scope>
</reference>
<sequence length="162" mass="18521">MLPKYWNSSACVQAAVASPSSFGYHFQRRQEKKQNTLMNIPYSYRKAYKAFMLIVALGALSMTFSAGLKYSLPPKINPSFVQGHWNREGRPKKCDKNEVFRPCFDGCEPTCDEPKVICPPSECQLEGGCACKQGYLCNRYDRCVPDTCVNETNDEYYDYLVY</sequence>
<dbReference type="Proteomes" id="UP000054495">
    <property type="component" value="Unassembled WGS sequence"/>
</dbReference>
<proteinExistence type="predicted"/>
<name>A0A0D6LZT3_9BILA</name>
<keyword evidence="1" id="KW-0722">Serine protease inhibitor</keyword>
<organism evidence="4 5">
    <name type="scientific">Ancylostoma ceylanicum</name>
    <dbReference type="NCBI Taxonomy" id="53326"/>
    <lineage>
        <taxon>Eukaryota</taxon>
        <taxon>Metazoa</taxon>
        <taxon>Ecdysozoa</taxon>
        <taxon>Nematoda</taxon>
        <taxon>Chromadorea</taxon>
        <taxon>Rhabditida</taxon>
        <taxon>Rhabditina</taxon>
        <taxon>Rhabditomorpha</taxon>
        <taxon>Strongyloidea</taxon>
        <taxon>Ancylostomatidae</taxon>
        <taxon>Ancylostomatinae</taxon>
        <taxon>Ancylostoma</taxon>
    </lineage>
</organism>
<keyword evidence="5" id="KW-1185">Reference proteome</keyword>
<dbReference type="Gene3D" id="2.10.25.10">
    <property type="entry name" value="Laminin"/>
    <property type="match status" value="1"/>
</dbReference>
<dbReference type="AlphaFoldDB" id="A0A0D6LZT3"/>
<dbReference type="Pfam" id="PF01826">
    <property type="entry name" value="TIL"/>
    <property type="match status" value="1"/>
</dbReference>
<evidence type="ECO:0000313" key="4">
    <source>
        <dbReference type="EMBL" id="EPB73137.1"/>
    </source>
</evidence>
<keyword evidence="2" id="KW-0812">Transmembrane</keyword>
<gene>
    <name evidence="4" type="ORF">ANCCEY_07787</name>
</gene>
<dbReference type="GO" id="GO:0004867">
    <property type="term" value="F:serine-type endopeptidase inhibitor activity"/>
    <property type="evidence" value="ECO:0007669"/>
    <property type="project" value="UniProtKB-KW"/>
</dbReference>
<evidence type="ECO:0000256" key="2">
    <source>
        <dbReference type="SAM" id="Phobius"/>
    </source>
</evidence>
<evidence type="ECO:0000256" key="1">
    <source>
        <dbReference type="ARBA" id="ARBA00022900"/>
    </source>
</evidence>
<dbReference type="InterPro" id="IPR036084">
    <property type="entry name" value="Ser_inhib-like_sf"/>
</dbReference>
<keyword evidence="2" id="KW-0472">Membrane</keyword>
<evidence type="ECO:0000313" key="5">
    <source>
        <dbReference type="Proteomes" id="UP000054495"/>
    </source>
</evidence>
<evidence type="ECO:0000259" key="3">
    <source>
        <dbReference type="Pfam" id="PF01826"/>
    </source>
</evidence>
<dbReference type="InterPro" id="IPR002919">
    <property type="entry name" value="TIL_dom"/>
</dbReference>
<accession>A0A0D6LZT3</accession>
<keyword evidence="1" id="KW-0646">Protease inhibitor</keyword>